<protein>
    <recommendedName>
        <fullName evidence="5">Envelope protein</fullName>
    </recommendedName>
</protein>
<keyword evidence="4" id="KW-1185">Reference proteome</keyword>
<keyword evidence="2" id="KW-1133">Transmembrane helix</keyword>
<evidence type="ECO:0000313" key="4">
    <source>
        <dbReference type="Proteomes" id="UP001461498"/>
    </source>
</evidence>
<evidence type="ECO:0000256" key="1">
    <source>
        <dbReference type="SAM" id="Coils"/>
    </source>
</evidence>
<dbReference type="EMBL" id="JAPXFL010000004">
    <property type="protein sequence ID" value="KAK9507982.1"/>
    <property type="molecule type" value="Genomic_DNA"/>
</dbReference>
<comment type="caution">
    <text evidence="3">The sequence shown here is derived from an EMBL/GenBank/DDBJ whole genome shotgun (WGS) entry which is preliminary data.</text>
</comment>
<feature type="transmembrane region" description="Helical" evidence="2">
    <location>
        <begin position="600"/>
        <end position="628"/>
    </location>
</feature>
<dbReference type="InterPro" id="IPR022048">
    <property type="entry name" value="Envelope_fusion-like"/>
</dbReference>
<accession>A0AAW1DBV0</accession>
<organism evidence="3 4">
    <name type="scientific">Rhynocoris fuscipes</name>
    <dbReference type="NCBI Taxonomy" id="488301"/>
    <lineage>
        <taxon>Eukaryota</taxon>
        <taxon>Metazoa</taxon>
        <taxon>Ecdysozoa</taxon>
        <taxon>Arthropoda</taxon>
        <taxon>Hexapoda</taxon>
        <taxon>Insecta</taxon>
        <taxon>Pterygota</taxon>
        <taxon>Neoptera</taxon>
        <taxon>Paraneoptera</taxon>
        <taxon>Hemiptera</taxon>
        <taxon>Heteroptera</taxon>
        <taxon>Panheteroptera</taxon>
        <taxon>Cimicomorpha</taxon>
        <taxon>Reduviidae</taxon>
        <taxon>Harpactorinae</taxon>
        <taxon>Harpactorini</taxon>
        <taxon>Rhynocoris</taxon>
    </lineage>
</organism>
<evidence type="ECO:0008006" key="5">
    <source>
        <dbReference type="Google" id="ProtNLM"/>
    </source>
</evidence>
<keyword evidence="2" id="KW-0812">Transmembrane</keyword>
<evidence type="ECO:0000256" key="2">
    <source>
        <dbReference type="SAM" id="Phobius"/>
    </source>
</evidence>
<name>A0AAW1DBV0_9HEMI</name>
<evidence type="ECO:0000313" key="3">
    <source>
        <dbReference type="EMBL" id="KAK9507982.1"/>
    </source>
</evidence>
<gene>
    <name evidence="3" type="ORF">O3M35_007736</name>
</gene>
<keyword evidence="2" id="KW-0472">Membrane</keyword>
<proteinExistence type="predicted"/>
<dbReference type="Pfam" id="PF12259">
    <property type="entry name" value="Baculo_F"/>
    <property type="match status" value="1"/>
</dbReference>
<keyword evidence="1" id="KW-0175">Coiled coil</keyword>
<sequence length="677" mass="76988">MKYHLVVQKNTSLKSADETCCTRFEEKLDLLNFFKMKMYLGILYLVAFSQFVVGNDYGSDTIISDSGLLFKKTSDIIITGDSWTIILSLNVTQHLNAAMKLKRKIEELQKFSDIDKLEVNRLLRVADQLVEVTEAMTGVLPQYKRIKRSLIDFLGMMIVSSIFDSDSNPEEIEQIKDTLERLENEQASQKQLIDEQITFTNSLNEKVENNLVRITNLAEAITDELIRIDAQFKDVEDNFKIIEERIKNLKETTSLLRILQVESLHSLIMANRLQHAIEMAGEGKLSFYLLPPKEFQKELIKISSLLPAGSKLLRGLSVEDMYKYREMAKVVVMASSQQIFLAIRLPLITIETSFTAYSVNAMPVFTEELEHAVKVVPESKYLVVSNDRQHYGLADSDYFKKCSGEKPMICPADIVLLSRYIPTCVGASYFGDTTQIGLSCNKKLIINGEEFAWFEDKQNKGWIYSLNKKTTLTMMCHDKMASIMKLNKGIGYLSNTSHCRIISDNFKLLRASASGSSLKHGNDTFLLKPFHQIQSPFIFSTDERSKLSDIDKISLAIDKIKEKKRIEKVSSKSIEVPIDDLFSDIEVHYNCLEDFDSQGYLLGFSTIALIAICVVVSMVTTVITNSLFMYFRSKRLNASTNSRVSAPYNTEPEPLYANQNPFLQKPLLNFNNTSLID</sequence>
<reference evidence="3 4" key="1">
    <citation type="submission" date="2022-12" db="EMBL/GenBank/DDBJ databases">
        <title>Chromosome-level genome assembly of true bugs.</title>
        <authorList>
            <person name="Ma L."/>
            <person name="Li H."/>
        </authorList>
    </citation>
    <scope>NUCLEOTIDE SEQUENCE [LARGE SCALE GENOMIC DNA]</scope>
    <source>
        <strain evidence="3">Lab_2022b</strain>
    </source>
</reference>
<dbReference type="Proteomes" id="UP001461498">
    <property type="component" value="Unassembled WGS sequence"/>
</dbReference>
<feature type="coiled-coil region" evidence="1">
    <location>
        <begin position="172"/>
        <end position="252"/>
    </location>
</feature>
<dbReference type="AlphaFoldDB" id="A0AAW1DBV0"/>